<organism evidence="9 10">
    <name type="scientific">Candidatus Avelusimicrobium gallicola</name>
    <dbReference type="NCBI Taxonomy" id="2562704"/>
    <lineage>
        <taxon>Bacteria</taxon>
        <taxon>Pseudomonadati</taxon>
        <taxon>Elusimicrobiota</taxon>
        <taxon>Elusimicrobia</taxon>
        <taxon>Elusimicrobiales</taxon>
        <taxon>Elusimicrobiaceae</taxon>
        <taxon>Candidatus Avelusimicrobium</taxon>
    </lineage>
</organism>
<feature type="active site" description="Proton donor/acceptor" evidence="8">
    <location>
        <position position="184"/>
    </location>
</feature>
<feature type="binding site" evidence="8">
    <location>
        <begin position="185"/>
        <end position="186"/>
    </location>
    <ligand>
        <name>substrate</name>
    </ligand>
</feature>
<dbReference type="EC" id="5.1.1.3" evidence="2 8"/>
<dbReference type="GO" id="GO:0071555">
    <property type="term" value="P:cell wall organization"/>
    <property type="evidence" value="ECO:0007669"/>
    <property type="project" value="UniProtKB-KW"/>
</dbReference>
<dbReference type="AlphaFoldDB" id="A0A1Y4DIE3"/>
<comment type="function">
    <text evidence="8">Provides the (R)-glutamate required for cell wall biosynthesis.</text>
</comment>
<evidence type="ECO:0000256" key="6">
    <source>
        <dbReference type="ARBA" id="ARBA00023316"/>
    </source>
</evidence>
<dbReference type="PROSITE" id="PS00924">
    <property type="entry name" value="ASP_GLU_RACEMASE_2"/>
    <property type="match status" value="1"/>
</dbReference>
<keyword evidence="10" id="KW-1185">Reference proteome</keyword>
<comment type="similarity">
    <text evidence="8">Belongs to the aspartate/glutamate racemases family.</text>
</comment>
<dbReference type="GO" id="GO:0008360">
    <property type="term" value="P:regulation of cell shape"/>
    <property type="evidence" value="ECO:0007669"/>
    <property type="project" value="UniProtKB-KW"/>
</dbReference>
<dbReference type="GO" id="GO:0009252">
    <property type="term" value="P:peptidoglycan biosynthetic process"/>
    <property type="evidence" value="ECO:0007669"/>
    <property type="project" value="UniProtKB-UniRule"/>
</dbReference>
<evidence type="ECO:0000256" key="5">
    <source>
        <dbReference type="ARBA" id="ARBA00023235"/>
    </source>
</evidence>
<dbReference type="NCBIfam" id="TIGR00067">
    <property type="entry name" value="glut_race"/>
    <property type="match status" value="1"/>
</dbReference>
<dbReference type="GO" id="GO:0008881">
    <property type="term" value="F:glutamate racemase activity"/>
    <property type="evidence" value="ECO:0007669"/>
    <property type="project" value="UniProtKB-UniRule"/>
</dbReference>
<evidence type="ECO:0000256" key="3">
    <source>
        <dbReference type="ARBA" id="ARBA00022960"/>
    </source>
</evidence>
<gene>
    <name evidence="8" type="primary">murI</name>
    <name evidence="9" type="ORF">B5F75_01260</name>
</gene>
<dbReference type="HAMAP" id="MF_00258">
    <property type="entry name" value="Glu_racemase"/>
    <property type="match status" value="1"/>
</dbReference>
<sequence>MKKQPIGVFDSGLGGLTILNALHRELPHEDLIYFGDTANVPYGSKSKAAVTKFSLAIARFLESLGVKLIVVACNTASAQALAELRRRISVPVMGVIEPGAERAAQTSRNGRIAVLGTEGTVKSNAYPKAILKRSPQARIIQQACPLFVPLVEENWGKKPAAELIAREYMARVQKSGADTVILGCTHYPILKPVLRKILGKHVTLVDSADTLAQAARAFLTARGQAAAQGKGCVRLYASDDPARFKRLAGYLLPGKIGAVRLKKLDL</sequence>
<comment type="pathway">
    <text evidence="8">Cell wall biogenesis; peptidoglycan biosynthesis.</text>
</comment>
<keyword evidence="6 8" id="KW-0961">Cell wall biogenesis/degradation</keyword>
<evidence type="ECO:0000313" key="9">
    <source>
        <dbReference type="EMBL" id="OUO57429.1"/>
    </source>
</evidence>
<dbReference type="PANTHER" id="PTHR21198:SF2">
    <property type="entry name" value="GLUTAMATE RACEMASE"/>
    <property type="match status" value="1"/>
</dbReference>
<dbReference type="InterPro" id="IPR015942">
    <property type="entry name" value="Asp/Glu/hydantoin_racemase"/>
</dbReference>
<dbReference type="Pfam" id="PF01177">
    <property type="entry name" value="Asp_Glu_race"/>
    <property type="match status" value="1"/>
</dbReference>
<dbReference type="InterPro" id="IPR001920">
    <property type="entry name" value="Asp/Glu_race"/>
</dbReference>
<dbReference type="PANTHER" id="PTHR21198">
    <property type="entry name" value="GLUTAMATE RACEMASE"/>
    <property type="match status" value="1"/>
</dbReference>
<dbReference type="InterPro" id="IPR004391">
    <property type="entry name" value="Glu_race"/>
</dbReference>
<feature type="binding site" evidence="8">
    <location>
        <begin position="10"/>
        <end position="11"/>
    </location>
    <ligand>
        <name>substrate</name>
    </ligand>
</feature>
<reference evidence="10" key="1">
    <citation type="submission" date="2017-04" db="EMBL/GenBank/DDBJ databases">
        <title>Function of individual gut microbiota members based on whole genome sequencing of pure cultures obtained from chicken caecum.</title>
        <authorList>
            <person name="Medvecky M."/>
            <person name="Cejkova D."/>
            <person name="Polansky O."/>
            <person name="Karasova D."/>
            <person name="Kubasova T."/>
            <person name="Cizek A."/>
            <person name="Rychlik I."/>
        </authorList>
    </citation>
    <scope>NUCLEOTIDE SEQUENCE [LARGE SCALE GENOMIC DNA]</scope>
    <source>
        <strain evidence="10">An273</strain>
    </source>
</reference>
<keyword evidence="4 8" id="KW-0573">Peptidoglycan synthesis</keyword>
<evidence type="ECO:0000313" key="10">
    <source>
        <dbReference type="Proteomes" id="UP000196368"/>
    </source>
</evidence>
<name>A0A1Y4DIE3_9BACT</name>
<dbReference type="UniPathway" id="UPA00219"/>
<keyword evidence="5 8" id="KW-0413">Isomerase</keyword>
<evidence type="ECO:0000256" key="1">
    <source>
        <dbReference type="ARBA" id="ARBA00001602"/>
    </source>
</evidence>
<feature type="binding site" evidence="8">
    <location>
        <begin position="74"/>
        <end position="75"/>
    </location>
    <ligand>
        <name>substrate</name>
    </ligand>
</feature>
<dbReference type="OrthoDB" id="9801055at2"/>
<keyword evidence="3 8" id="KW-0133">Cell shape</keyword>
<dbReference type="EMBL" id="NFJD01000001">
    <property type="protein sequence ID" value="OUO57429.1"/>
    <property type="molecule type" value="Genomic_DNA"/>
</dbReference>
<dbReference type="InterPro" id="IPR018187">
    <property type="entry name" value="Asp/Glu_racemase_AS_1"/>
</dbReference>
<dbReference type="RefSeq" id="WP_087286727.1">
    <property type="nucleotide sequence ID" value="NZ_NFJD01000001.1"/>
</dbReference>
<comment type="catalytic activity">
    <reaction evidence="1 8">
        <text>L-glutamate = D-glutamate</text>
        <dbReference type="Rhea" id="RHEA:12813"/>
        <dbReference type="ChEBI" id="CHEBI:29985"/>
        <dbReference type="ChEBI" id="CHEBI:29986"/>
        <dbReference type="EC" id="5.1.1.3"/>
    </reaction>
</comment>
<feature type="active site" description="Proton donor/acceptor" evidence="8">
    <location>
        <position position="73"/>
    </location>
</feature>
<feature type="binding site" evidence="8">
    <location>
        <begin position="42"/>
        <end position="43"/>
    </location>
    <ligand>
        <name>substrate</name>
    </ligand>
</feature>
<comment type="caution">
    <text evidence="9">The sequence shown here is derived from an EMBL/GenBank/DDBJ whole genome shotgun (WGS) entry which is preliminary data.</text>
</comment>
<proteinExistence type="inferred from homology"/>
<dbReference type="FunFam" id="3.40.50.1860:FF:000002">
    <property type="entry name" value="Glutamate racemase"/>
    <property type="match status" value="1"/>
</dbReference>
<accession>A0A1Y4DIE3</accession>
<protein>
    <recommendedName>
        <fullName evidence="7 8">Glutamate racemase</fullName>
        <ecNumber evidence="2 8">5.1.1.3</ecNumber>
    </recommendedName>
</protein>
<dbReference type="InterPro" id="IPR033134">
    <property type="entry name" value="Asp/Glu_racemase_AS_2"/>
</dbReference>
<dbReference type="SUPFAM" id="SSF53681">
    <property type="entry name" value="Aspartate/glutamate racemase"/>
    <property type="match status" value="2"/>
</dbReference>
<evidence type="ECO:0000256" key="8">
    <source>
        <dbReference type="HAMAP-Rule" id="MF_00258"/>
    </source>
</evidence>
<dbReference type="PROSITE" id="PS00923">
    <property type="entry name" value="ASP_GLU_RACEMASE_1"/>
    <property type="match status" value="1"/>
</dbReference>
<evidence type="ECO:0000256" key="2">
    <source>
        <dbReference type="ARBA" id="ARBA00013090"/>
    </source>
</evidence>
<dbReference type="Gene3D" id="3.40.50.1860">
    <property type="match status" value="2"/>
</dbReference>
<dbReference type="Proteomes" id="UP000196368">
    <property type="component" value="Unassembled WGS sequence"/>
</dbReference>
<evidence type="ECO:0000256" key="7">
    <source>
        <dbReference type="ARBA" id="ARBA00070053"/>
    </source>
</evidence>
<evidence type="ECO:0000256" key="4">
    <source>
        <dbReference type="ARBA" id="ARBA00022984"/>
    </source>
</evidence>